<dbReference type="RefSeq" id="WP_139615529.1">
    <property type="nucleotide sequence ID" value="NZ_CP040758.1"/>
</dbReference>
<geneLocation type="plasmid" evidence="2 3">
    <name>unnamed7</name>
</geneLocation>
<name>A0A4Y5SQC4_9RHOB</name>
<evidence type="ECO:0000256" key="1">
    <source>
        <dbReference type="SAM" id="MobiDB-lite"/>
    </source>
</evidence>
<accession>A0A4Y5SQC4</accession>
<gene>
    <name evidence="2" type="ORF">E4191_16145</name>
</gene>
<evidence type="ECO:0000313" key="2">
    <source>
        <dbReference type="EMBL" id="QDA35700.1"/>
    </source>
</evidence>
<protein>
    <submittedName>
        <fullName evidence="2">Uncharacterized protein</fullName>
    </submittedName>
</protein>
<keyword evidence="2" id="KW-0614">Plasmid</keyword>
<sequence>MTSTMTDDLRPSSLFDTVNRVAPPKMRSEPPALLHFRTSDFGEHYRHLQGKDLLSQSAGPAATFPDQNVLQG</sequence>
<dbReference type="EMBL" id="CP040758">
    <property type="protein sequence ID" value="QDA35700.1"/>
    <property type="molecule type" value="Genomic_DNA"/>
</dbReference>
<dbReference type="KEGG" id="plia:E4191_16145"/>
<proteinExistence type="predicted"/>
<organism evidence="2 3">
    <name type="scientific">Paracoccus liaowanqingii</name>
    <dbReference type="NCBI Taxonomy" id="2560053"/>
    <lineage>
        <taxon>Bacteria</taxon>
        <taxon>Pseudomonadati</taxon>
        <taxon>Pseudomonadota</taxon>
        <taxon>Alphaproteobacteria</taxon>
        <taxon>Rhodobacterales</taxon>
        <taxon>Paracoccaceae</taxon>
        <taxon>Paracoccus</taxon>
    </lineage>
</organism>
<dbReference type="Proteomes" id="UP000296374">
    <property type="component" value="Plasmid unnamed7"/>
</dbReference>
<evidence type="ECO:0000313" key="3">
    <source>
        <dbReference type="Proteomes" id="UP000296374"/>
    </source>
</evidence>
<reference evidence="3" key="1">
    <citation type="submission" date="2019-05" db="EMBL/GenBank/DDBJ databases">
        <title>Tamlana fucoidanivorans sp. nov., isolated from the surface of algae collected from Fujian province in China.</title>
        <authorList>
            <person name="Li J."/>
        </authorList>
    </citation>
    <scope>NUCLEOTIDE SEQUENCE [LARGE SCALE GENOMIC DNA]</scope>
    <source>
        <strain evidence="3">2251</strain>
        <plasmid evidence="3">unnamed7</plasmid>
    </source>
</reference>
<dbReference type="AlphaFoldDB" id="A0A4Y5SQC4"/>
<feature type="region of interest" description="Disordered" evidence="1">
    <location>
        <begin position="1"/>
        <end position="30"/>
    </location>
</feature>